<accession>A0A540MQ21</accession>
<keyword evidence="2" id="KW-0238">DNA-binding</keyword>
<keyword evidence="3" id="KW-0804">Transcription</keyword>
<keyword evidence="1" id="KW-0805">Transcription regulation</keyword>
<feature type="compositionally biased region" description="Basic residues" evidence="5">
    <location>
        <begin position="139"/>
        <end position="158"/>
    </location>
</feature>
<evidence type="ECO:0000256" key="2">
    <source>
        <dbReference type="ARBA" id="ARBA00023125"/>
    </source>
</evidence>
<dbReference type="EMBL" id="VIEB01000217">
    <property type="protein sequence ID" value="TQE00323.1"/>
    <property type="molecule type" value="Genomic_DNA"/>
</dbReference>
<feature type="compositionally biased region" description="Polar residues" evidence="5">
    <location>
        <begin position="196"/>
        <end position="208"/>
    </location>
</feature>
<dbReference type="Proteomes" id="UP000315295">
    <property type="component" value="Unassembled WGS sequence"/>
</dbReference>
<evidence type="ECO:0000256" key="4">
    <source>
        <dbReference type="ARBA" id="ARBA00023242"/>
    </source>
</evidence>
<evidence type="ECO:0000313" key="8">
    <source>
        <dbReference type="Proteomes" id="UP000315295"/>
    </source>
</evidence>
<organism evidence="7 8">
    <name type="scientific">Malus baccata</name>
    <name type="common">Siberian crab apple</name>
    <name type="synonym">Pyrus baccata</name>
    <dbReference type="NCBI Taxonomy" id="106549"/>
    <lineage>
        <taxon>Eukaryota</taxon>
        <taxon>Viridiplantae</taxon>
        <taxon>Streptophyta</taxon>
        <taxon>Embryophyta</taxon>
        <taxon>Tracheophyta</taxon>
        <taxon>Spermatophyta</taxon>
        <taxon>Magnoliopsida</taxon>
        <taxon>eudicotyledons</taxon>
        <taxon>Gunneridae</taxon>
        <taxon>Pentapetalae</taxon>
        <taxon>rosids</taxon>
        <taxon>fabids</taxon>
        <taxon>Rosales</taxon>
        <taxon>Rosaceae</taxon>
        <taxon>Amygdaloideae</taxon>
        <taxon>Maleae</taxon>
        <taxon>Malus</taxon>
    </lineage>
</organism>
<comment type="caution">
    <text evidence="7">The sequence shown here is derived from an EMBL/GenBank/DDBJ whole genome shotgun (WGS) entry which is preliminary data.</text>
</comment>
<dbReference type="InterPro" id="IPR003441">
    <property type="entry name" value="NAC-dom"/>
</dbReference>
<evidence type="ECO:0000256" key="3">
    <source>
        <dbReference type="ARBA" id="ARBA00023163"/>
    </source>
</evidence>
<protein>
    <recommendedName>
        <fullName evidence="6">NAC domain-containing protein</fullName>
    </recommendedName>
</protein>
<dbReference type="Pfam" id="PF02365">
    <property type="entry name" value="NAM"/>
    <property type="match status" value="1"/>
</dbReference>
<keyword evidence="4" id="KW-0539">Nucleus</keyword>
<feature type="compositionally biased region" description="Basic and acidic residues" evidence="5">
    <location>
        <begin position="159"/>
        <end position="169"/>
    </location>
</feature>
<reference evidence="7 8" key="1">
    <citation type="journal article" date="2019" name="G3 (Bethesda)">
        <title>Sequencing of a Wild Apple (Malus baccata) Genome Unravels the Differences Between Cultivated and Wild Apple Species Regarding Disease Resistance and Cold Tolerance.</title>
        <authorList>
            <person name="Chen X."/>
        </authorList>
    </citation>
    <scope>NUCLEOTIDE SEQUENCE [LARGE SCALE GENOMIC DNA]</scope>
    <source>
        <strain evidence="8">cv. Shandingzi</strain>
        <tissue evidence="7">Leaves</tissue>
    </source>
</reference>
<proteinExistence type="predicted"/>
<dbReference type="AlphaFoldDB" id="A0A540MQ21"/>
<sequence>MAGYDDDVGYRFKPADQELINFFLYRKVVLRQPLLPRHVGFVHEIDFLGDHQPWEIWDACGGPRTPTAKKYTSSASSRNYQNPAYACVRRNLERQITRRRRSEHHHNWYLETYTLASIPDDDQPVAAICLLRKHYHKRKRYTPRKKSKENQRLKRKRSRENQRTIDANRRVKLSTQLEMGQQPELGKTSELEQPERQSCSTIGKSTQFIREPRGPPVDVKVDEYLMRSLDAENQMLPQLPPEIAEYNYENQIPPLALPTSGMDYGDHGLVGANNPSPFGIWSESLDELFMSQHRLSSHHYLHIQ</sequence>
<evidence type="ECO:0000259" key="6">
    <source>
        <dbReference type="Pfam" id="PF02365"/>
    </source>
</evidence>
<feature type="domain" description="NAC" evidence="6">
    <location>
        <begin position="8"/>
        <end position="82"/>
    </location>
</feature>
<dbReference type="SUPFAM" id="SSF101941">
    <property type="entry name" value="NAC domain"/>
    <property type="match status" value="1"/>
</dbReference>
<evidence type="ECO:0000313" key="7">
    <source>
        <dbReference type="EMBL" id="TQE00323.1"/>
    </source>
</evidence>
<evidence type="ECO:0000256" key="1">
    <source>
        <dbReference type="ARBA" id="ARBA00023015"/>
    </source>
</evidence>
<dbReference type="InterPro" id="IPR036093">
    <property type="entry name" value="NAC_dom_sf"/>
</dbReference>
<gene>
    <name evidence="7" type="ORF">C1H46_014050</name>
</gene>
<evidence type="ECO:0000256" key="5">
    <source>
        <dbReference type="SAM" id="MobiDB-lite"/>
    </source>
</evidence>
<dbReference type="GO" id="GO:0003677">
    <property type="term" value="F:DNA binding"/>
    <property type="evidence" value="ECO:0007669"/>
    <property type="project" value="UniProtKB-KW"/>
</dbReference>
<keyword evidence="8" id="KW-1185">Reference proteome</keyword>
<feature type="region of interest" description="Disordered" evidence="5">
    <location>
        <begin position="139"/>
        <end position="214"/>
    </location>
</feature>
<dbReference type="GO" id="GO:0006355">
    <property type="term" value="P:regulation of DNA-templated transcription"/>
    <property type="evidence" value="ECO:0007669"/>
    <property type="project" value="InterPro"/>
</dbReference>
<name>A0A540MQ21_MALBA</name>